<keyword evidence="1" id="KW-0472">Membrane</keyword>
<dbReference type="AlphaFoldDB" id="A0A124IA05"/>
<gene>
    <name evidence="2" type="ORF">AQJ67_12790</name>
</gene>
<evidence type="ECO:0000313" key="3">
    <source>
        <dbReference type="Proteomes" id="UP000053429"/>
    </source>
</evidence>
<dbReference type="RefSeq" id="WP_062718677.1">
    <property type="nucleotide sequence ID" value="NZ_KQ948927.1"/>
</dbReference>
<sequence length="201" mass="22379">MRASVRSLLALVRHELRLLVSLGLWVTRRRQGIGDGGTAFGYARGQGPMMFGFAFVCVIESLTMAVLLRDFPAVHRVVFMLDVYTVVLVVGMHAASVVRPHVLDAHFLRVRRAAHVDLRIPLENIAHVRRELRTTHERADGELNLAIGAQTTVTVELAEPVAHFTFLGRRRDVRLVRLHCDEAADLVQAVKRARTAPSPLG</sequence>
<evidence type="ECO:0000256" key="1">
    <source>
        <dbReference type="SAM" id="Phobius"/>
    </source>
</evidence>
<keyword evidence="1" id="KW-0812">Transmembrane</keyword>
<reference evidence="2 3" key="1">
    <citation type="submission" date="2015-10" db="EMBL/GenBank/DDBJ databases">
        <title>Draft genome sequence of Streptomyces caeruleatus NRRL B-24802, type strain for the species Streptomyces caeruleatus.</title>
        <authorList>
            <person name="Ruckert C."/>
            <person name="Winkler A."/>
            <person name="Kalinowski J."/>
            <person name="Kampfer P."/>
            <person name="Glaeser S."/>
        </authorList>
    </citation>
    <scope>NUCLEOTIDE SEQUENCE [LARGE SCALE GENOMIC DNA]</scope>
    <source>
        <strain evidence="2 3">NRRL B-24802</strain>
    </source>
</reference>
<comment type="caution">
    <text evidence="2">The sequence shown here is derived from an EMBL/GenBank/DDBJ whole genome shotgun (WGS) entry which is preliminary data.</text>
</comment>
<keyword evidence="3" id="KW-1185">Reference proteome</keyword>
<proteinExistence type="predicted"/>
<organism evidence="2 3">
    <name type="scientific">Streptomyces caeruleatus</name>
    <dbReference type="NCBI Taxonomy" id="661399"/>
    <lineage>
        <taxon>Bacteria</taxon>
        <taxon>Bacillati</taxon>
        <taxon>Actinomycetota</taxon>
        <taxon>Actinomycetes</taxon>
        <taxon>Kitasatosporales</taxon>
        <taxon>Streptomycetaceae</taxon>
        <taxon>Streptomyces</taxon>
    </lineage>
</organism>
<dbReference type="OrthoDB" id="4337641at2"/>
<keyword evidence="1" id="KW-1133">Transmembrane helix</keyword>
<dbReference type="STRING" id="661399.AQJ67_12790"/>
<feature type="transmembrane region" description="Helical" evidence="1">
    <location>
        <begin position="49"/>
        <end position="68"/>
    </location>
</feature>
<dbReference type="Proteomes" id="UP000053429">
    <property type="component" value="Unassembled WGS sequence"/>
</dbReference>
<name>A0A124IA05_9ACTN</name>
<dbReference type="EMBL" id="LMWY01000014">
    <property type="protein sequence ID" value="KUO04131.1"/>
    <property type="molecule type" value="Genomic_DNA"/>
</dbReference>
<protein>
    <submittedName>
        <fullName evidence="2">Uncharacterized protein</fullName>
    </submittedName>
</protein>
<evidence type="ECO:0000313" key="2">
    <source>
        <dbReference type="EMBL" id="KUO04131.1"/>
    </source>
</evidence>
<feature type="transmembrane region" description="Helical" evidence="1">
    <location>
        <begin position="77"/>
        <end position="98"/>
    </location>
</feature>
<accession>A0A124IA05</accession>